<dbReference type="AlphaFoldDB" id="A0A0E9UN16"/>
<evidence type="ECO:0000313" key="1">
    <source>
        <dbReference type="EMBL" id="JAH67197.1"/>
    </source>
</evidence>
<protein>
    <submittedName>
        <fullName evidence="1">Uncharacterized protein</fullName>
    </submittedName>
</protein>
<sequence length="41" mass="4413">MLLDMSLEKTSVHLVARVGVGNGMGPHPLPMLPVTFRQILG</sequence>
<name>A0A0E9UN16_ANGAN</name>
<accession>A0A0E9UN16</accession>
<organism evidence="1">
    <name type="scientific">Anguilla anguilla</name>
    <name type="common">European freshwater eel</name>
    <name type="synonym">Muraena anguilla</name>
    <dbReference type="NCBI Taxonomy" id="7936"/>
    <lineage>
        <taxon>Eukaryota</taxon>
        <taxon>Metazoa</taxon>
        <taxon>Chordata</taxon>
        <taxon>Craniata</taxon>
        <taxon>Vertebrata</taxon>
        <taxon>Euteleostomi</taxon>
        <taxon>Actinopterygii</taxon>
        <taxon>Neopterygii</taxon>
        <taxon>Teleostei</taxon>
        <taxon>Anguilliformes</taxon>
        <taxon>Anguillidae</taxon>
        <taxon>Anguilla</taxon>
    </lineage>
</organism>
<dbReference type="EMBL" id="GBXM01041380">
    <property type="protein sequence ID" value="JAH67197.1"/>
    <property type="molecule type" value="Transcribed_RNA"/>
</dbReference>
<proteinExistence type="predicted"/>
<reference evidence="1" key="1">
    <citation type="submission" date="2014-11" db="EMBL/GenBank/DDBJ databases">
        <authorList>
            <person name="Amaro Gonzalez C."/>
        </authorList>
    </citation>
    <scope>NUCLEOTIDE SEQUENCE</scope>
</reference>
<reference evidence="1" key="2">
    <citation type="journal article" date="2015" name="Fish Shellfish Immunol.">
        <title>Early steps in the European eel (Anguilla anguilla)-Vibrio vulnificus interaction in the gills: Role of the RtxA13 toxin.</title>
        <authorList>
            <person name="Callol A."/>
            <person name="Pajuelo D."/>
            <person name="Ebbesson L."/>
            <person name="Teles M."/>
            <person name="MacKenzie S."/>
            <person name="Amaro C."/>
        </authorList>
    </citation>
    <scope>NUCLEOTIDE SEQUENCE</scope>
</reference>